<protein>
    <submittedName>
        <fullName evidence="6">CHC2 zinc finger</fullName>
    </submittedName>
</protein>
<keyword evidence="2" id="KW-0863">Zinc-finger</keyword>
<feature type="region of interest" description="Disordered" evidence="4">
    <location>
        <begin position="101"/>
        <end position="123"/>
    </location>
</feature>
<dbReference type="Gene3D" id="3.90.580.10">
    <property type="entry name" value="Zinc finger, CHC2-type domain"/>
    <property type="match status" value="1"/>
</dbReference>
<dbReference type="PANTHER" id="PTHR30313:SF2">
    <property type="entry name" value="DNA PRIMASE"/>
    <property type="match status" value="1"/>
</dbReference>
<feature type="compositionally biased region" description="Basic and acidic residues" evidence="4">
    <location>
        <begin position="114"/>
        <end position="123"/>
    </location>
</feature>
<evidence type="ECO:0000256" key="2">
    <source>
        <dbReference type="ARBA" id="ARBA00022771"/>
    </source>
</evidence>
<keyword evidence="3" id="KW-0862">Zinc</keyword>
<proteinExistence type="predicted"/>
<dbReference type="RefSeq" id="WP_073015625.1">
    <property type="nucleotide sequence ID" value="NZ_FRBW01000009.1"/>
</dbReference>
<accession>A0A1M7PMA4</accession>
<gene>
    <name evidence="6" type="ORF">SAMN05444272_4510</name>
</gene>
<organism evidence="6 7">
    <name type="scientific">Roseibium suaedae</name>
    <dbReference type="NCBI Taxonomy" id="735517"/>
    <lineage>
        <taxon>Bacteria</taxon>
        <taxon>Pseudomonadati</taxon>
        <taxon>Pseudomonadota</taxon>
        <taxon>Alphaproteobacteria</taxon>
        <taxon>Hyphomicrobiales</taxon>
        <taxon>Stappiaceae</taxon>
        <taxon>Roseibium</taxon>
    </lineage>
</organism>
<dbReference type="EMBL" id="FRBW01000009">
    <property type="protein sequence ID" value="SHN18396.1"/>
    <property type="molecule type" value="Genomic_DNA"/>
</dbReference>
<reference evidence="6 7" key="1">
    <citation type="submission" date="2016-11" db="EMBL/GenBank/DDBJ databases">
        <authorList>
            <person name="Jaros S."/>
            <person name="Januszkiewicz K."/>
            <person name="Wedrychowicz H."/>
        </authorList>
    </citation>
    <scope>NUCLEOTIDE SEQUENCE [LARGE SCALE GENOMIC DNA]</scope>
    <source>
        <strain evidence="6 7">DSM 22153</strain>
    </source>
</reference>
<dbReference type="GO" id="GO:0005737">
    <property type="term" value="C:cytoplasm"/>
    <property type="evidence" value="ECO:0007669"/>
    <property type="project" value="TreeGrafter"/>
</dbReference>
<dbReference type="SMART" id="SM00400">
    <property type="entry name" value="ZnF_CHCC"/>
    <property type="match status" value="1"/>
</dbReference>
<evidence type="ECO:0000256" key="4">
    <source>
        <dbReference type="SAM" id="MobiDB-lite"/>
    </source>
</evidence>
<name>A0A1M7PMA4_9HYPH</name>
<dbReference type="SUPFAM" id="SSF57783">
    <property type="entry name" value="Zinc beta-ribbon"/>
    <property type="match status" value="1"/>
</dbReference>
<evidence type="ECO:0000313" key="7">
    <source>
        <dbReference type="Proteomes" id="UP000186002"/>
    </source>
</evidence>
<dbReference type="InterPro" id="IPR036977">
    <property type="entry name" value="DNA_primase_Znf_CHC2"/>
</dbReference>
<dbReference type="GO" id="GO:0003899">
    <property type="term" value="F:DNA-directed RNA polymerase activity"/>
    <property type="evidence" value="ECO:0007669"/>
    <property type="project" value="InterPro"/>
</dbReference>
<dbReference type="InterPro" id="IPR055570">
    <property type="entry name" value="DUF7146"/>
</dbReference>
<dbReference type="STRING" id="735517.SAMN05444272_4510"/>
<dbReference type="AlphaFoldDB" id="A0A1M7PMA4"/>
<evidence type="ECO:0000259" key="5">
    <source>
        <dbReference type="SMART" id="SM00400"/>
    </source>
</evidence>
<dbReference type="PANTHER" id="PTHR30313">
    <property type="entry name" value="DNA PRIMASE"/>
    <property type="match status" value="1"/>
</dbReference>
<keyword evidence="7" id="KW-1185">Reference proteome</keyword>
<dbReference type="Pfam" id="PF23639">
    <property type="entry name" value="DUF7146"/>
    <property type="match status" value="1"/>
</dbReference>
<dbReference type="Proteomes" id="UP000186002">
    <property type="component" value="Unassembled WGS sequence"/>
</dbReference>
<sequence length="404" mass="44610">MKRFSDAELQRVKDRHPISSIIGPHVTWDRAKTQPGKGDFWACCPFHGEKSPSFHCEDPKQRYHCFGCGAAGDQIRFLQDFKGMSFAEAVEALGGDAEAEPLSAEEVARQAAETARRREQAEAEAERRRREEIARALKIWNLGGRVSGTEGAGYVRGRGLLPCPVSLPIRFVPHLKYWHQRKVPGQKKPELFVLFSGPALLLPATFADGSFAGVHMTWIDPARPGKKIQIEDPEAEPNADGTRPLVAPRKYRGSQRGATLKLWTPERFDRLVMGEGWETTASPLVAEFGMPVFERTAYWVAISLQNLGGKAVASVDHPELLNTAGRPLKVPGPVPDLSDPRAIAIPDCVREFLPLGDGDSDRFTVCQVLERAKARYQTPDRVVSPKLAPDGMDFNDLLQEGASA</sequence>
<dbReference type="GO" id="GO:0003677">
    <property type="term" value="F:DNA binding"/>
    <property type="evidence" value="ECO:0007669"/>
    <property type="project" value="InterPro"/>
</dbReference>
<dbReference type="Pfam" id="PF01807">
    <property type="entry name" value="Zn_ribbon_DnaG"/>
    <property type="match status" value="1"/>
</dbReference>
<evidence type="ECO:0000256" key="1">
    <source>
        <dbReference type="ARBA" id="ARBA00022723"/>
    </source>
</evidence>
<dbReference type="InterPro" id="IPR050219">
    <property type="entry name" value="DnaG_primase"/>
</dbReference>
<dbReference type="GO" id="GO:0008270">
    <property type="term" value="F:zinc ion binding"/>
    <property type="evidence" value="ECO:0007669"/>
    <property type="project" value="UniProtKB-KW"/>
</dbReference>
<keyword evidence="1" id="KW-0479">Metal-binding</keyword>
<evidence type="ECO:0000256" key="3">
    <source>
        <dbReference type="ARBA" id="ARBA00022833"/>
    </source>
</evidence>
<dbReference type="GO" id="GO:0006269">
    <property type="term" value="P:DNA replication, synthesis of primer"/>
    <property type="evidence" value="ECO:0007669"/>
    <property type="project" value="TreeGrafter"/>
</dbReference>
<feature type="domain" description="Zinc finger CHC2-type" evidence="5">
    <location>
        <begin position="40"/>
        <end position="94"/>
    </location>
</feature>
<evidence type="ECO:0000313" key="6">
    <source>
        <dbReference type="EMBL" id="SHN18396.1"/>
    </source>
</evidence>
<dbReference type="OrthoDB" id="9811157at2"/>
<dbReference type="InterPro" id="IPR002694">
    <property type="entry name" value="Znf_CHC2"/>
</dbReference>